<proteinExistence type="predicted"/>
<dbReference type="InterPro" id="IPR032818">
    <property type="entry name" value="DedA-like"/>
</dbReference>
<evidence type="ECO:0000313" key="10">
    <source>
        <dbReference type="Proteomes" id="UP001465755"/>
    </source>
</evidence>
<feature type="coiled-coil region" evidence="6">
    <location>
        <begin position="48"/>
        <end position="77"/>
    </location>
</feature>
<organism evidence="9 10">
    <name type="scientific">Symbiochloris irregularis</name>
    <dbReference type="NCBI Taxonomy" id="706552"/>
    <lineage>
        <taxon>Eukaryota</taxon>
        <taxon>Viridiplantae</taxon>
        <taxon>Chlorophyta</taxon>
        <taxon>core chlorophytes</taxon>
        <taxon>Trebouxiophyceae</taxon>
        <taxon>Trebouxiales</taxon>
        <taxon>Trebouxiaceae</taxon>
        <taxon>Symbiochloris</taxon>
    </lineage>
</organism>
<comment type="caution">
    <text evidence="9">The sequence shown here is derived from an EMBL/GenBank/DDBJ whole genome shotgun (WGS) entry which is preliminary data.</text>
</comment>
<dbReference type="CDD" id="cd04301">
    <property type="entry name" value="NAT_SF"/>
    <property type="match status" value="1"/>
</dbReference>
<dbReference type="PROSITE" id="PS51186">
    <property type="entry name" value="GNAT"/>
    <property type="match status" value="1"/>
</dbReference>
<evidence type="ECO:0000256" key="5">
    <source>
        <dbReference type="ARBA" id="ARBA00023136"/>
    </source>
</evidence>
<evidence type="ECO:0000256" key="1">
    <source>
        <dbReference type="ARBA" id="ARBA00004651"/>
    </source>
</evidence>
<dbReference type="Proteomes" id="UP001465755">
    <property type="component" value="Unassembled WGS sequence"/>
</dbReference>
<feature type="transmembrane region" description="Helical" evidence="7">
    <location>
        <begin position="452"/>
        <end position="471"/>
    </location>
</feature>
<dbReference type="EMBL" id="JALJOQ010000199">
    <property type="protein sequence ID" value="KAK9789969.1"/>
    <property type="molecule type" value="Genomic_DNA"/>
</dbReference>
<keyword evidence="4 7" id="KW-1133">Transmembrane helix</keyword>
<evidence type="ECO:0000256" key="6">
    <source>
        <dbReference type="SAM" id="Coils"/>
    </source>
</evidence>
<evidence type="ECO:0000256" key="3">
    <source>
        <dbReference type="ARBA" id="ARBA00022692"/>
    </source>
</evidence>
<sequence>MCAEAFIAEAPQDATGSLGQLRLQGQQALLKYAERTLSAQIYKGFTAKRKAQRERRAARMETQAAQMRAELARLSGDGGNLQWPSAPSTIQRRTEQRQRTAQHFISRTGPIVGCALITLAAAEAWLPPPWPTKAPQRAYVGNMACLPSWRRRGVASALLRRCERVAAWWQYDSVWLHTEVTNSRARRLYRSAGYRVARQDPWFYGAMQQVLLSKSLRPHGRQKRLGAKDLKSQQSLSSGQSTVEGTYVWNVKDEHSGTALSGGFSLSSALKGLVDIALHLDKHLGNIIARHHQRTYYILFAIVFAETGFVLTPFLPGDSLLFAAGAFATPGSPLRFPIVLATFIAAAILGDAVNYAIGSFVGEKAMSSQLIKKEYIDKTQKFYVKYGGKTLVLARFVPIVRTFAPFIAGVARMSYAKFAAFNVGGALLWTILFTGAGYYFGNLPFVKHNFTLVILAIVLVSVVPVLLELYNERNRLRAAARDAPAGGAGSSA</sequence>
<dbReference type="GO" id="GO:0016747">
    <property type="term" value="F:acyltransferase activity, transferring groups other than amino-acyl groups"/>
    <property type="evidence" value="ECO:0007669"/>
    <property type="project" value="InterPro"/>
</dbReference>
<feature type="transmembrane region" description="Helical" evidence="7">
    <location>
        <begin position="296"/>
        <end position="316"/>
    </location>
</feature>
<evidence type="ECO:0000313" key="9">
    <source>
        <dbReference type="EMBL" id="KAK9789969.1"/>
    </source>
</evidence>
<dbReference type="SUPFAM" id="SSF55729">
    <property type="entry name" value="Acyl-CoA N-acyltransferases (Nat)"/>
    <property type="match status" value="1"/>
</dbReference>
<dbReference type="InterPro" id="IPR032816">
    <property type="entry name" value="VTT_dom"/>
</dbReference>
<dbReference type="Gene3D" id="3.40.630.30">
    <property type="match status" value="1"/>
</dbReference>
<feature type="transmembrane region" description="Helical" evidence="7">
    <location>
        <begin position="336"/>
        <end position="357"/>
    </location>
</feature>
<protein>
    <recommendedName>
        <fullName evidence="8">N-acetyltransferase domain-containing protein</fullName>
    </recommendedName>
</protein>
<dbReference type="PANTHER" id="PTHR30353:SF0">
    <property type="entry name" value="TRANSMEMBRANE PROTEIN"/>
    <property type="match status" value="1"/>
</dbReference>
<comment type="subcellular location">
    <subcellularLocation>
        <location evidence="1">Cell membrane</location>
        <topology evidence="1">Multi-pass membrane protein</topology>
    </subcellularLocation>
</comment>
<dbReference type="NCBIfam" id="NF008102">
    <property type="entry name" value="PRK10847.1"/>
    <property type="match status" value="1"/>
</dbReference>
<feature type="domain" description="N-acetyltransferase" evidence="8">
    <location>
        <begin position="60"/>
        <end position="217"/>
    </location>
</feature>
<dbReference type="InterPro" id="IPR058127">
    <property type="entry name" value="DedA"/>
</dbReference>
<gene>
    <name evidence="9" type="ORF">WJX73_009595</name>
</gene>
<reference evidence="9 10" key="1">
    <citation type="journal article" date="2024" name="Nat. Commun.">
        <title>Phylogenomics reveals the evolutionary origins of lichenization in chlorophyte algae.</title>
        <authorList>
            <person name="Puginier C."/>
            <person name="Libourel C."/>
            <person name="Otte J."/>
            <person name="Skaloud P."/>
            <person name="Haon M."/>
            <person name="Grisel S."/>
            <person name="Petersen M."/>
            <person name="Berrin J.G."/>
            <person name="Delaux P.M."/>
            <person name="Dal Grande F."/>
            <person name="Keller J."/>
        </authorList>
    </citation>
    <scope>NUCLEOTIDE SEQUENCE [LARGE SCALE GENOMIC DNA]</scope>
    <source>
        <strain evidence="9 10">SAG 2036</strain>
    </source>
</reference>
<keyword evidence="3 7" id="KW-0812">Transmembrane</keyword>
<dbReference type="Pfam" id="PF00583">
    <property type="entry name" value="Acetyltransf_1"/>
    <property type="match status" value="1"/>
</dbReference>
<name>A0AAW1NSD0_9CHLO</name>
<evidence type="ECO:0000259" key="8">
    <source>
        <dbReference type="PROSITE" id="PS51186"/>
    </source>
</evidence>
<evidence type="ECO:0000256" key="4">
    <source>
        <dbReference type="ARBA" id="ARBA00022989"/>
    </source>
</evidence>
<dbReference type="InterPro" id="IPR000182">
    <property type="entry name" value="GNAT_dom"/>
</dbReference>
<evidence type="ECO:0000256" key="7">
    <source>
        <dbReference type="SAM" id="Phobius"/>
    </source>
</evidence>
<keyword evidence="5 7" id="KW-0472">Membrane</keyword>
<evidence type="ECO:0000256" key="2">
    <source>
        <dbReference type="ARBA" id="ARBA00022475"/>
    </source>
</evidence>
<dbReference type="AlphaFoldDB" id="A0AAW1NSD0"/>
<accession>A0AAW1NSD0</accession>
<feature type="transmembrane region" description="Helical" evidence="7">
    <location>
        <begin position="418"/>
        <end position="440"/>
    </location>
</feature>
<dbReference type="InterPro" id="IPR016181">
    <property type="entry name" value="Acyl_CoA_acyltransferase"/>
</dbReference>
<dbReference type="Pfam" id="PF09335">
    <property type="entry name" value="VTT_dom"/>
    <property type="match status" value="1"/>
</dbReference>
<keyword evidence="10" id="KW-1185">Reference proteome</keyword>
<keyword evidence="2" id="KW-1003">Cell membrane</keyword>
<dbReference type="GO" id="GO:0005886">
    <property type="term" value="C:plasma membrane"/>
    <property type="evidence" value="ECO:0007669"/>
    <property type="project" value="UniProtKB-SubCell"/>
</dbReference>
<dbReference type="PANTHER" id="PTHR30353">
    <property type="entry name" value="INNER MEMBRANE PROTEIN DEDA-RELATED"/>
    <property type="match status" value="1"/>
</dbReference>
<keyword evidence="6" id="KW-0175">Coiled coil</keyword>